<dbReference type="OrthoDB" id="883085at2"/>
<accession>A0A1I6XPA3</accession>
<protein>
    <recommendedName>
        <fullName evidence="3">Acyl carrier protein</fullName>
    </recommendedName>
</protein>
<evidence type="ECO:0008006" key="3">
    <source>
        <dbReference type="Google" id="ProtNLM"/>
    </source>
</evidence>
<evidence type="ECO:0000313" key="1">
    <source>
        <dbReference type="EMBL" id="SFT39624.1"/>
    </source>
</evidence>
<name>A0A1I6XPA3_9FLAO</name>
<dbReference type="RefSeq" id="WP_090245603.1">
    <property type="nucleotide sequence ID" value="NZ_FPAS01000001.1"/>
</dbReference>
<sequence length="195" mass="22409">MGLDSVDLLVSIEKTFNVEFSDYEAAHIHTIEEMVNALGAKITLSTVDSKVYDQISQHLKAEINSFLSCEIALKPQSLLGDIFQTEVFTTMWNDFRSQSSLKLPKPSKKEKYAHSRWKDFKFYTQRPIPDLNSSSFETLVAWTYSLNWKKFITIQEISALYDVKRILCGIINEQIGMDIKEIQLTDSFTSDLGIY</sequence>
<keyword evidence="2" id="KW-1185">Reference proteome</keyword>
<organism evidence="1 2">
    <name type="scientific">Lishizhenia tianjinensis</name>
    <dbReference type="NCBI Taxonomy" id="477690"/>
    <lineage>
        <taxon>Bacteria</taxon>
        <taxon>Pseudomonadati</taxon>
        <taxon>Bacteroidota</taxon>
        <taxon>Flavobacteriia</taxon>
        <taxon>Flavobacteriales</taxon>
        <taxon>Crocinitomicaceae</taxon>
        <taxon>Lishizhenia</taxon>
    </lineage>
</organism>
<reference evidence="1 2" key="1">
    <citation type="submission" date="2016-10" db="EMBL/GenBank/DDBJ databases">
        <authorList>
            <person name="de Groot N.N."/>
        </authorList>
    </citation>
    <scope>NUCLEOTIDE SEQUENCE [LARGE SCALE GENOMIC DNA]</scope>
    <source>
        <strain evidence="1 2">CGMCC 1.7005</strain>
    </source>
</reference>
<proteinExistence type="predicted"/>
<dbReference type="InterPro" id="IPR036736">
    <property type="entry name" value="ACP-like_sf"/>
</dbReference>
<dbReference type="STRING" id="477690.SAMN05216474_0324"/>
<dbReference type="EMBL" id="FPAS01000001">
    <property type="protein sequence ID" value="SFT39624.1"/>
    <property type="molecule type" value="Genomic_DNA"/>
</dbReference>
<dbReference type="Gene3D" id="1.10.1200.10">
    <property type="entry name" value="ACP-like"/>
    <property type="match status" value="1"/>
</dbReference>
<evidence type="ECO:0000313" key="2">
    <source>
        <dbReference type="Proteomes" id="UP000236454"/>
    </source>
</evidence>
<dbReference type="AlphaFoldDB" id="A0A1I6XPA3"/>
<dbReference type="SUPFAM" id="SSF47336">
    <property type="entry name" value="ACP-like"/>
    <property type="match status" value="1"/>
</dbReference>
<dbReference type="Proteomes" id="UP000236454">
    <property type="component" value="Unassembled WGS sequence"/>
</dbReference>
<gene>
    <name evidence="1" type="ORF">SAMN05216474_0324</name>
</gene>